<name>A0ABY7UHW5_9CORY</name>
<evidence type="ECO:0000256" key="2">
    <source>
        <dbReference type="SAM" id="MobiDB-lite"/>
    </source>
</evidence>
<dbReference type="RefSeq" id="WP_042405693.1">
    <property type="nucleotide sequence ID" value="NZ_CBYN010000018.1"/>
</dbReference>
<reference evidence="4 5" key="1">
    <citation type="submission" date="2020-10" db="EMBL/GenBank/DDBJ databases">
        <title>Complete genome sequence of Corynebacterium jeddahense DSM 45997, type strain of Corynebacterium jeddahense.</title>
        <authorList>
            <person name="Busche T."/>
            <person name="Kalinowski J."/>
            <person name="Ruckert C."/>
        </authorList>
    </citation>
    <scope>NUCLEOTIDE SEQUENCE [LARGE SCALE GENOMIC DNA]</scope>
    <source>
        <strain evidence="4 5">DSM 45997</strain>
    </source>
</reference>
<sequence length="1772" mass="186069">MSNAVWVPVNAEMKGFIGTLVKEASGAAQQAGAKVTSEMGKAGKDAGQALASGLSSQAAKIEQVTAKVANARKVEAKASADVTAAEQELQAIRSRSDASASQIAAAEQKLTTAKNQHQDATRTLARTEGDLESVRAGGEASSSALARSEDNLAKAKTQAQTATDKLHTAELRLGEAKDQQQAKNQAVADAELNLINVRDRYGANTKETARAEKQLETAKNEAAAADKRVAAATGNVAKRRAELASATDMVAAKSRTHKATQQDVAAAERRAGDEAETARGKIRGLGSDMEGASRSGSGFISSLGGFAKKAAVAGGAFLGVSGATQALSGGFERLNNLQRADIMFRNVGLSAEQAGATMDDLNDLVTGTSVSLADAAGTASMLMQAGVEAGKPLNDSIKALTNISAIAGGSAEDVGLVLMQIKAAGRLMGGDAMQLQQRGVNIYGYLAESLGMSFEEVKKLGEEGKITYEQVVDAINAKTGDLAKEMGETLPAKMGNFRTAVSSAAAEFIGPFIDPATRGVELLTQKLKDARPAIQGFAEGIKNGFTWLGDHPALLAGMATAVSSLAAGAAAVKAVGIAGEITKTIKAAETGAELLGKLNLGFLASPIGLWVAGLTAAATGLSLFFTKTETGQKIWQGFMDGLRAGGEWVTGALVPAFVDLGTAVGDAFTWIGEKLAPVREAVGSAFDWIDGKLTEFGVGVGKFYQTWVQPQVEFFRSIWQLGVANIQVFMGMLGQVAGFIGGVFQQVGSIISGVTSALIMPAWTMIQAGAQVMATIASGAFDLIKLGFQFVGQMIQSVWVNIIEPVWGLFRDGAGLLADILTGNFTNIGNRFESMGTHLHEIVMGPINVALDYFRNLVSLISDAWVSFQTTVANVVVQVQAKISEMVTNITEIPGKIKGVFADAGSWLVSAGMNVISGLWSGMQRMWDNVTGWLASLPGRIRNSIGSISFGFGHANGSYSQYVAGGIAAAEAYANGGHLPTRAVIERPHGKRGLVQWAEDETGGEAFIPLAVGKRERSTAILDQVAGTFGYALVDVATGAPYRSTYRGDLGPQTVGVFANGGITGDDLDLFYKGGAVNGHKASRPLQSAPYVFGGSNWGDCSGTVSAGAGLAVGLDPFPRLFFTGDEAAWLSSHGFLRGRGGAGDFRIGFKDGGPGGGHTAATLPNGVNIEMGGYPSEGHYNTGAGAWDSYFDTFFYLPMQEQKWVDPEVTGLKDLSTSERQVVVTAVDTMDTTSMGSTAAAQQRELTPYEAFATTFAKEMGNRSVAQIGFDAVADFFGVDPKLTRKVLFTPMDELLGVKDLDQHAAVGNPSTNVAGQHAVQVHDEAVTTMTGAELARDPQMSHASTQDVIEQPKVPEWGPGFFAHEIAQQAKTMGLDRLAAKIGIATALVESGNPMQMYANQAVPESLSFRHDALGSDYDSVGLFQQRNNGAWGTVADRMTPASSAKMFFAKLQGFDYHQMDPGAAAQKVQVSAFPDRYGQQMAEAERLLSSTGVFDRGGLARGIGFLPKATIQPERVLSPQMTPLFERFVGLLPAFMGTVDTARGELRESYAGGDAGYGALAELFGDEVGYRLADGAFWTGGLVAELEEAFAGGDFGYASAAHLLGEETGRALVDEAAWLGTAVDELKAAWRGEDFGLAATARYLGGNESAAARLLDELSWAGLTAEEMEAARYGDDFGLAGTARYLGGNERAAGAALDAVGDTFQALDGLENVVQRAGSTVVINIDGQEVMRRRLDEAEEQIDLHTEEILGLKAPRRPRPMAVTRGGAM</sequence>
<dbReference type="NCBIfam" id="TIGR02675">
    <property type="entry name" value="tape_meas_nterm"/>
    <property type="match status" value="1"/>
</dbReference>
<dbReference type="InterPro" id="IPR013491">
    <property type="entry name" value="Tape_meas_N"/>
</dbReference>
<dbReference type="Proteomes" id="UP001218071">
    <property type="component" value="Chromosome"/>
</dbReference>
<protein>
    <submittedName>
        <fullName evidence="4">Chromosome partition protein Smc</fullName>
    </submittedName>
</protein>
<feature type="region of interest" description="Disordered" evidence="2">
    <location>
        <begin position="126"/>
        <end position="161"/>
    </location>
</feature>
<evidence type="ECO:0000259" key="3">
    <source>
        <dbReference type="Pfam" id="PF20155"/>
    </source>
</evidence>
<feature type="coiled-coil region" evidence="1">
    <location>
        <begin position="208"/>
        <end position="235"/>
    </location>
</feature>
<feature type="compositionally biased region" description="Basic and acidic residues" evidence="2">
    <location>
        <begin position="266"/>
        <end position="278"/>
    </location>
</feature>
<feature type="domain" description="Tape measure protein N-terminal" evidence="3">
    <location>
        <begin position="331"/>
        <end position="510"/>
    </location>
</feature>
<evidence type="ECO:0000256" key="1">
    <source>
        <dbReference type="SAM" id="Coils"/>
    </source>
</evidence>
<accession>A0ABY7UHW5</accession>
<evidence type="ECO:0000313" key="4">
    <source>
        <dbReference type="EMBL" id="WCZ37858.1"/>
    </source>
</evidence>
<gene>
    <name evidence="4" type="primary">smc2</name>
    <name evidence="4" type="ORF">CJEDD_01155</name>
</gene>
<dbReference type="Pfam" id="PF20155">
    <property type="entry name" value="TMP_3"/>
    <property type="match status" value="1"/>
</dbReference>
<keyword evidence="5" id="KW-1185">Reference proteome</keyword>
<dbReference type="EMBL" id="CP063194">
    <property type="protein sequence ID" value="WCZ37858.1"/>
    <property type="molecule type" value="Genomic_DNA"/>
</dbReference>
<organism evidence="4 5">
    <name type="scientific">Corynebacterium jeddahense</name>
    <dbReference type="NCBI Taxonomy" id="1414719"/>
    <lineage>
        <taxon>Bacteria</taxon>
        <taxon>Bacillati</taxon>
        <taxon>Actinomycetota</taxon>
        <taxon>Actinomycetes</taxon>
        <taxon>Mycobacteriales</taxon>
        <taxon>Corynebacteriaceae</taxon>
        <taxon>Corynebacterium</taxon>
    </lineage>
</organism>
<proteinExistence type="predicted"/>
<feature type="region of interest" description="Disordered" evidence="2">
    <location>
        <begin position="252"/>
        <end position="278"/>
    </location>
</feature>
<keyword evidence="1" id="KW-0175">Coiled coil</keyword>
<dbReference type="SUPFAM" id="SSF57997">
    <property type="entry name" value="Tropomyosin"/>
    <property type="match status" value="1"/>
</dbReference>
<evidence type="ECO:0000313" key="5">
    <source>
        <dbReference type="Proteomes" id="UP001218071"/>
    </source>
</evidence>